<evidence type="ECO:0000313" key="5">
    <source>
        <dbReference type="EMBL" id="MUG32792.1"/>
    </source>
</evidence>
<dbReference type="InterPro" id="IPR046844">
    <property type="entry name" value="Lon-like_helical"/>
</dbReference>
<dbReference type="InterPro" id="IPR008269">
    <property type="entry name" value="Lon_proteolytic"/>
</dbReference>
<proteinExistence type="inferred from homology"/>
<keyword evidence="2" id="KW-0720">Serine protease</keyword>
<evidence type="ECO:0000256" key="3">
    <source>
        <dbReference type="SAM" id="MobiDB-lite"/>
    </source>
</evidence>
<dbReference type="Gene3D" id="3.30.230.10">
    <property type="match status" value="1"/>
</dbReference>
<sequence>MSTPKSPSATTKKMSDKKNSPSSLNCHSGAARFDKSGNRTNKSKPTERTVEQIKHHCKVAANKLKKHTDPSQLPTSTQVANKLELGFGQARAVHALQTAFDICANGYHVFAVGENGLGKRTFITQYLINQGHNCQKYTDPLDWIYTYNFIEPTKPCALALKAGHARVVEQALLTIWQTLSQALADQWQQAQHNAQSAHCSVLAASLQQSADKLLTSLFTQHVDALLDQYADDTALAEPFMRYVAQVKQDMIQNAVAIACSQIANQAHSHDSRFYVGPLQRLPERYSLTIMVSPSLASTPSLTKPLVQHTPDGAPIVFEPYPKLSNLLGYIDQARHHGSDVSSHRLIQPGALHRANGGYLLIEAANLANHPEAWQALKLALQTGRLDLAHYRQSDHIGGWSLIPDPIALNVKVILLGDSELYDQYAEQDTEFNALFKVRADFHEEIRRTADNEHAMSGKMADIVNKYQLKHFDNKAQAVVLEYLSLQCEDQNKLSLHTDSLIQVLLEANRHAELAQLALVGAAQVKQALQDISYRSSYLKELYLQEITDGQQLINTSGTAVGQINALTIIDYADSEFGMPALLTAVVQHSVGSSGDILDIERDVELGGSLHAKGMLIMNSYLRALFSPYHPLNFTASLAFEQSYAHIDGDSATLAEACALLSALADIPISQALGITGSMNQLGRVQAVGGINAKVAGFFDACLHQGLTGNQGVILPHANISQLMLRDDIIAAVNAKKFHIYGVKSLSDALTILADMPVDTLNKKGRYHKSSLFGKIIKNLKKWEEQLNPPEEMEDESNSGEQKPTKPNKTQ</sequence>
<dbReference type="RefSeq" id="WP_155587388.1">
    <property type="nucleotide sequence ID" value="NZ_WFKQ01000007.1"/>
</dbReference>
<dbReference type="Pfam" id="PF20436">
    <property type="entry name" value="LonB_AAA-LID"/>
    <property type="match status" value="1"/>
</dbReference>
<dbReference type="AlphaFoldDB" id="A0A844M1H7"/>
<evidence type="ECO:0000256" key="2">
    <source>
        <dbReference type="PROSITE-ProRule" id="PRU01122"/>
    </source>
</evidence>
<dbReference type="GO" id="GO:0030163">
    <property type="term" value="P:protein catabolic process"/>
    <property type="evidence" value="ECO:0007669"/>
    <property type="project" value="InterPro"/>
</dbReference>
<comment type="similarity">
    <text evidence="2">Belongs to the peptidase S16 family.</text>
</comment>
<dbReference type="InterPro" id="IPR041699">
    <property type="entry name" value="AAA_32"/>
</dbReference>
<feature type="active site" evidence="2">
    <location>
        <position position="693"/>
    </location>
</feature>
<dbReference type="InterPro" id="IPR014721">
    <property type="entry name" value="Ribsml_uS5_D2-typ_fold_subgr"/>
</dbReference>
<keyword evidence="1 2" id="KW-0645">Protease</keyword>
<dbReference type="Gene3D" id="3.40.50.300">
    <property type="entry name" value="P-loop containing nucleotide triphosphate hydrolases"/>
    <property type="match status" value="1"/>
</dbReference>
<dbReference type="GO" id="GO:0005524">
    <property type="term" value="F:ATP binding"/>
    <property type="evidence" value="ECO:0007669"/>
    <property type="project" value="InterPro"/>
</dbReference>
<dbReference type="EMBL" id="WFKQ01000007">
    <property type="protein sequence ID" value="MUG32792.1"/>
    <property type="molecule type" value="Genomic_DNA"/>
</dbReference>
<evidence type="ECO:0000256" key="1">
    <source>
        <dbReference type="ARBA" id="ARBA00022670"/>
    </source>
</evidence>
<reference evidence="5 6" key="1">
    <citation type="journal article" date="2019" name="PLoS ONE">
        <title>Pup mortality in New Zealand sea lions (Phocarctos hookeri) at Enderby Island, Auckland Islands, 2013-18.</title>
        <authorList>
            <person name="Michael S.A."/>
            <person name="Hayman D.T.S."/>
            <person name="Gray R."/>
            <person name="Zhang J."/>
            <person name="Rogers L."/>
            <person name="Roe W.D."/>
        </authorList>
    </citation>
    <scope>NUCLEOTIDE SEQUENCE [LARGE SCALE GENOMIC DNA]</scope>
    <source>
        <strain evidence="5 6">SM868</strain>
    </source>
</reference>
<evidence type="ECO:0000313" key="6">
    <source>
        <dbReference type="Proteomes" id="UP000442109"/>
    </source>
</evidence>
<keyword evidence="6" id="KW-1185">Reference proteome</keyword>
<dbReference type="InterPro" id="IPR027065">
    <property type="entry name" value="Lon_Prtase"/>
</dbReference>
<dbReference type="Pfam" id="PF05362">
    <property type="entry name" value="Lon_C"/>
    <property type="match status" value="1"/>
</dbReference>
<dbReference type="GO" id="GO:0006508">
    <property type="term" value="P:proteolysis"/>
    <property type="evidence" value="ECO:0007669"/>
    <property type="project" value="UniProtKB-KW"/>
</dbReference>
<dbReference type="GO" id="GO:0004176">
    <property type="term" value="F:ATP-dependent peptidase activity"/>
    <property type="evidence" value="ECO:0007669"/>
    <property type="project" value="UniProtKB-UniRule"/>
</dbReference>
<dbReference type="SUPFAM" id="SSF54211">
    <property type="entry name" value="Ribosomal protein S5 domain 2-like"/>
    <property type="match status" value="1"/>
</dbReference>
<feature type="active site" evidence="2">
    <location>
        <position position="650"/>
    </location>
</feature>
<dbReference type="PRINTS" id="PR00830">
    <property type="entry name" value="ENDOLAPTASE"/>
</dbReference>
<dbReference type="InterPro" id="IPR027417">
    <property type="entry name" value="P-loop_NTPase"/>
</dbReference>
<name>A0A844M1H7_9GAMM</name>
<dbReference type="PROSITE" id="PS51786">
    <property type="entry name" value="LON_PROTEOLYTIC"/>
    <property type="match status" value="1"/>
</dbReference>
<gene>
    <name evidence="5" type="ORF">GB996_08270</name>
</gene>
<dbReference type="OrthoDB" id="9758568at2"/>
<feature type="compositionally biased region" description="Polar residues" evidence="3">
    <location>
        <begin position="798"/>
        <end position="810"/>
    </location>
</feature>
<protein>
    <recommendedName>
        <fullName evidence="2">endopeptidase La</fullName>
        <ecNumber evidence="2">3.4.21.53</ecNumber>
    </recommendedName>
</protein>
<keyword evidence="2" id="KW-0378">Hydrolase</keyword>
<evidence type="ECO:0000259" key="4">
    <source>
        <dbReference type="PROSITE" id="PS51786"/>
    </source>
</evidence>
<feature type="region of interest" description="Disordered" evidence="3">
    <location>
        <begin position="783"/>
        <end position="810"/>
    </location>
</feature>
<feature type="compositionally biased region" description="Polar residues" evidence="3">
    <location>
        <begin position="1"/>
        <end position="12"/>
    </location>
</feature>
<dbReference type="Gene3D" id="1.10.8.60">
    <property type="match status" value="1"/>
</dbReference>
<dbReference type="EC" id="3.4.21.53" evidence="2"/>
<dbReference type="Pfam" id="PF20437">
    <property type="entry name" value="LonC_helical"/>
    <property type="match status" value="1"/>
</dbReference>
<comment type="catalytic activity">
    <reaction evidence="2">
        <text>Hydrolysis of proteins in presence of ATP.</text>
        <dbReference type="EC" id="3.4.21.53"/>
    </reaction>
</comment>
<feature type="domain" description="Lon proteolytic" evidence="4">
    <location>
        <begin position="557"/>
        <end position="755"/>
    </location>
</feature>
<dbReference type="InterPro" id="IPR046843">
    <property type="entry name" value="LonB_AAA-LID"/>
</dbReference>
<dbReference type="InterPro" id="IPR020568">
    <property type="entry name" value="Ribosomal_Su5_D2-typ_SF"/>
</dbReference>
<dbReference type="Pfam" id="PF13654">
    <property type="entry name" value="AAA_32"/>
    <property type="match status" value="1"/>
</dbReference>
<dbReference type="GO" id="GO:0004252">
    <property type="term" value="F:serine-type endopeptidase activity"/>
    <property type="evidence" value="ECO:0007669"/>
    <property type="project" value="UniProtKB-UniRule"/>
</dbReference>
<organism evidence="5 6">
    <name type="scientific">Psychrobacter sanguinis</name>
    <dbReference type="NCBI Taxonomy" id="861445"/>
    <lineage>
        <taxon>Bacteria</taxon>
        <taxon>Pseudomonadati</taxon>
        <taxon>Pseudomonadota</taxon>
        <taxon>Gammaproteobacteria</taxon>
        <taxon>Moraxellales</taxon>
        <taxon>Moraxellaceae</taxon>
        <taxon>Psychrobacter</taxon>
    </lineage>
</organism>
<dbReference type="PANTHER" id="PTHR10046">
    <property type="entry name" value="ATP DEPENDENT LON PROTEASE FAMILY MEMBER"/>
    <property type="match status" value="1"/>
</dbReference>
<accession>A0A844M1H7</accession>
<comment type="caution">
    <text evidence="5">The sequence shown here is derived from an EMBL/GenBank/DDBJ whole genome shotgun (WGS) entry which is preliminary data.</text>
</comment>
<dbReference type="Proteomes" id="UP000442109">
    <property type="component" value="Unassembled WGS sequence"/>
</dbReference>
<feature type="region of interest" description="Disordered" evidence="3">
    <location>
        <begin position="1"/>
        <end position="50"/>
    </location>
</feature>